<reference evidence="2 3" key="1">
    <citation type="submission" date="2020-03" db="EMBL/GenBank/DDBJ databases">
        <title>Draft genome of Streptomyces sp. ventii, isolated from the Axial Seamount in the Pacific Ocean, and resequencing of the two type strains Streptomyces lonarensis strain NCL 716 and Streptomyces bohaiensis strain 11A07.</title>
        <authorList>
            <person name="Loughran R.M."/>
            <person name="Pfannmuller K.M."/>
            <person name="Wasson B.J."/>
            <person name="Deadmond M.C."/>
            <person name="Paddock B.E."/>
            <person name="Koyack M.J."/>
            <person name="Gallegos D.A."/>
            <person name="Mitchell E.A."/>
            <person name="Ushijima B."/>
            <person name="Saw J.H."/>
            <person name="Mcphail K.L."/>
            <person name="Videau P."/>
        </authorList>
    </citation>
    <scope>NUCLEOTIDE SEQUENCE [LARGE SCALE GENOMIC DNA]</scope>
    <source>
        <strain evidence="3">5675061</strain>
    </source>
</reference>
<gene>
    <name evidence="2" type="ORF">HCJ92_12435</name>
</gene>
<keyword evidence="1" id="KW-0378">Hydrolase</keyword>
<dbReference type="EMBL" id="JAAVJB010000085">
    <property type="protein sequence ID" value="NJP67078.1"/>
    <property type="molecule type" value="Genomic_DNA"/>
</dbReference>
<sequence>MKEAVTPAGSVTDTYAAGLLRTMLEIPSPSYQEHALGHHLVRTMTDLGFQAHTDTTGNTVGVIGRGNGPTLMLLGHLDTV</sequence>
<evidence type="ECO:0000313" key="3">
    <source>
        <dbReference type="Proteomes" id="UP000746503"/>
    </source>
</evidence>
<proteinExistence type="predicted"/>
<comment type="caution">
    <text evidence="2">The sequence shown here is derived from an EMBL/GenBank/DDBJ whole genome shotgun (WGS) entry which is preliminary data.</text>
</comment>
<dbReference type="PROSITE" id="PS00758">
    <property type="entry name" value="ARGE_DAPE_CPG2_1"/>
    <property type="match status" value="1"/>
</dbReference>
<dbReference type="SUPFAM" id="SSF53187">
    <property type="entry name" value="Zn-dependent exopeptidases"/>
    <property type="match status" value="1"/>
</dbReference>
<protein>
    <submittedName>
        <fullName evidence="2">Acetyl-lysine deacetylase</fullName>
    </submittedName>
</protein>
<feature type="non-terminal residue" evidence="2">
    <location>
        <position position="80"/>
    </location>
</feature>
<accession>A0ABX1ANT3</accession>
<dbReference type="Gene3D" id="3.40.630.10">
    <property type="entry name" value="Zn peptidases"/>
    <property type="match status" value="1"/>
</dbReference>
<dbReference type="InterPro" id="IPR001261">
    <property type="entry name" value="ArgE/DapE_CS"/>
</dbReference>
<name>A0ABX1ANT3_9ACTN</name>
<evidence type="ECO:0000313" key="2">
    <source>
        <dbReference type="EMBL" id="NJP67078.1"/>
    </source>
</evidence>
<keyword evidence="3" id="KW-1185">Reference proteome</keyword>
<evidence type="ECO:0000256" key="1">
    <source>
        <dbReference type="ARBA" id="ARBA00022801"/>
    </source>
</evidence>
<organism evidence="2 3">
    <name type="scientific">Streptomyces spiramenti</name>
    <dbReference type="NCBI Taxonomy" id="2720606"/>
    <lineage>
        <taxon>Bacteria</taxon>
        <taxon>Bacillati</taxon>
        <taxon>Actinomycetota</taxon>
        <taxon>Actinomycetes</taxon>
        <taxon>Kitasatosporales</taxon>
        <taxon>Streptomycetaceae</taxon>
        <taxon>Streptomyces</taxon>
    </lineage>
</organism>
<dbReference type="Proteomes" id="UP000746503">
    <property type="component" value="Unassembled WGS sequence"/>
</dbReference>